<feature type="transmembrane region" description="Helical" evidence="2">
    <location>
        <begin position="514"/>
        <end position="534"/>
    </location>
</feature>
<dbReference type="EMBL" id="AEXC02001294">
    <property type="protein sequence ID" value="KFH14095.1"/>
    <property type="molecule type" value="Genomic_DNA"/>
</dbReference>
<organism evidence="3 4">
    <name type="scientific">Toxoplasma gondii MAS</name>
    <dbReference type="NCBI Taxonomy" id="943118"/>
    <lineage>
        <taxon>Eukaryota</taxon>
        <taxon>Sar</taxon>
        <taxon>Alveolata</taxon>
        <taxon>Apicomplexa</taxon>
        <taxon>Conoidasida</taxon>
        <taxon>Coccidia</taxon>
        <taxon>Eucoccidiorida</taxon>
        <taxon>Eimeriorina</taxon>
        <taxon>Sarcocystidae</taxon>
        <taxon>Toxoplasma</taxon>
    </lineage>
</organism>
<keyword evidence="2" id="KW-1133">Transmembrane helix</keyword>
<feature type="region of interest" description="Disordered" evidence="1">
    <location>
        <begin position="90"/>
        <end position="119"/>
    </location>
</feature>
<comment type="caution">
    <text evidence="3">The sequence shown here is derived from an EMBL/GenBank/DDBJ whole genome shotgun (WGS) entry which is preliminary data.</text>
</comment>
<feature type="compositionally biased region" description="Low complexity" evidence="1">
    <location>
        <begin position="95"/>
        <end position="113"/>
    </location>
</feature>
<name>A0A086QNB3_TOXGO</name>
<dbReference type="OrthoDB" id="2016540at2759"/>
<evidence type="ECO:0000313" key="3">
    <source>
        <dbReference type="EMBL" id="KFH14095.1"/>
    </source>
</evidence>
<keyword evidence="2" id="KW-0812">Transmembrane</keyword>
<feature type="transmembrane region" description="Helical" evidence="2">
    <location>
        <begin position="219"/>
        <end position="237"/>
    </location>
</feature>
<gene>
    <name evidence="3" type="ORF">TGMAS_244370</name>
</gene>
<reference evidence="3 4" key="1">
    <citation type="submission" date="2014-04" db="EMBL/GenBank/DDBJ databases">
        <authorList>
            <person name="Sibley D."/>
            <person name="Venepally P."/>
            <person name="Karamycheva S."/>
            <person name="Hadjithomas M."/>
            <person name="Khan A."/>
            <person name="Brunk B."/>
            <person name="Roos D."/>
            <person name="Caler E."/>
            <person name="Lorenzi H."/>
        </authorList>
    </citation>
    <scope>NUCLEOTIDE SEQUENCE [LARGE SCALE GENOMIC DNA]</scope>
    <source>
        <strain evidence="3 4">MAS</strain>
    </source>
</reference>
<dbReference type="AlphaFoldDB" id="A0A086QNB3"/>
<feature type="transmembrane region" description="Helical" evidence="2">
    <location>
        <begin position="193"/>
        <end position="213"/>
    </location>
</feature>
<dbReference type="VEuPathDB" id="ToxoDB:TGMAS_244370"/>
<evidence type="ECO:0000256" key="2">
    <source>
        <dbReference type="SAM" id="Phobius"/>
    </source>
</evidence>
<keyword evidence="2" id="KW-0472">Membrane</keyword>
<protein>
    <submittedName>
        <fullName evidence="3">Putative TDC1</fullName>
    </submittedName>
</protein>
<dbReference type="Proteomes" id="UP000028821">
    <property type="component" value="Unassembled WGS sequence"/>
</dbReference>
<feature type="transmembrane region" description="Helical" evidence="2">
    <location>
        <begin position="400"/>
        <end position="427"/>
    </location>
</feature>
<proteinExistence type="predicted"/>
<feature type="transmembrane region" description="Helical" evidence="2">
    <location>
        <begin position="249"/>
        <end position="267"/>
    </location>
</feature>
<evidence type="ECO:0000256" key="1">
    <source>
        <dbReference type="SAM" id="MobiDB-lite"/>
    </source>
</evidence>
<feature type="transmembrane region" description="Helical" evidence="2">
    <location>
        <begin position="433"/>
        <end position="457"/>
    </location>
</feature>
<accession>A0A086QNB3</accession>
<evidence type="ECO:0000313" key="4">
    <source>
        <dbReference type="Proteomes" id="UP000028821"/>
    </source>
</evidence>
<sequence length="584" mass="64315">MRFPSLIPSLPGSCIPLLAWKHSAFWISGTPGFLFSVSECLLSAEAHSAARPCLSAAPSAVGKPRGSFFDFFPSLHCGFATMPRLRSGRDTADFPSSPSGVPSSEAGSSGSRSRLPPLGSKADEDVAAYVAELLSFPPPLVSTGKGGLQGCTCGANSSSCSCSSSSCIDWAALRLEQHRRRKQLTLLRSPVRVLRNFALSVCNFLCAAVHYLAVHRMTLWLFALSAGLFGLSFLDGPHRWYLQELWIDVRVAVWWVGLGVLSSIGLGSGMHSGLLFLFPQIYFICATAEVCGNLEFDARSNMWENVLKPGEYFACGPLSASGDGARVTFLGLVWKAFPYALLWGFGTALGELPPYAASYAAARSKLADEEFAELEEEIRAGKPSMVTRMKVWMLELVQNYGALSVFLLSCWPNMLFDLCGIVCGHFMMPFWEFFIALFLGKAVVKTFMQIAFFVFLFSPRYDHLRAHFVGEVARIWPISTIVENKYGGVAQFEQFVLKEINYLRAGIEKKGPDATGWSVSTVFGGIVAAFIFLFCLACIEQFSQIYQKNKDEELNARIAEMLDEQDHSCSPFTDKKRNKVHKSS</sequence>